<evidence type="ECO:0000256" key="4">
    <source>
        <dbReference type="PROSITE-ProRule" id="PRU00169"/>
    </source>
</evidence>
<dbReference type="RefSeq" id="WP_312551117.1">
    <property type="nucleotide sequence ID" value="NZ_JBHRVV010000001.1"/>
</dbReference>
<dbReference type="Proteomes" id="UP001595665">
    <property type="component" value="Unassembled WGS sequence"/>
</dbReference>
<dbReference type="Gene3D" id="3.40.50.2300">
    <property type="match status" value="1"/>
</dbReference>
<keyword evidence="4" id="KW-0597">Phosphoprotein</keyword>
<evidence type="ECO:0000256" key="3">
    <source>
        <dbReference type="ARBA" id="ARBA00023163"/>
    </source>
</evidence>
<dbReference type="SMART" id="SM00421">
    <property type="entry name" value="HTH_LUXR"/>
    <property type="match status" value="1"/>
</dbReference>
<dbReference type="PROSITE" id="PS50110">
    <property type="entry name" value="RESPONSE_REGULATORY"/>
    <property type="match status" value="1"/>
</dbReference>
<gene>
    <name evidence="7" type="ORF">ACFOPH_05900</name>
</gene>
<dbReference type="InterPro" id="IPR001789">
    <property type="entry name" value="Sig_transdc_resp-reg_receiver"/>
</dbReference>
<evidence type="ECO:0000256" key="2">
    <source>
        <dbReference type="ARBA" id="ARBA00023125"/>
    </source>
</evidence>
<dbReference type="EMBL" id="JBHRVV010000001">
    <property type="protein sequence ID" value="MFC3457776.1"/>
    <property type="molecule type" value="Genomic_DNA"/>
</dbReference>
<keyword evidence="1" id="KW-0805">Transcription regulation</keyword>
<reference evidence="8" key="1">
    <citation type="journal article" date="2019" name="Int. J. Syst. Evol. Microbiol.">
        <title>The Global Catalogue of Microorganisms (GCM) 10K type strain sequencing project: providing services to taxonomists for standard genome sequencing and annotation.</title>
        <authorList>
            <consortium name="The Broad Institute Genomics Platform"/>
            <consortium name="The Broad Institute Genome Sequencing Center for Infectious Disease"/>
            <person name="Wu L."/>
            <person name="Ma J."/>
        </authorList>
    </citation>
    <scope>NUCLEOTIDE SEQUENCE [LARGE SCALE GENOMIC DNA]</scope>
    <source>
        <strain evidence="8">CCM 7480</strain>
    </source>
</reference>
<name>A0ABV7PH54_9BURK</name>
<protein>
    <submittedName>
        <fullName evidence="7">Response regulator transcription factor</fullName>
    </submittedName>
</protein>
<keyword evidence="8" id="KW-1185">Reference proteome</keyword>
<dbReference type="PROSITE" id="PS00622">
    <property type="entry name" value="HTH_LUXR_1"/>
    <property type="match status" value="1"/>
</dbReference>
<dbReference type="SUPFAM" id="SSF52172">
    <property type="entry name" value="CheY-like"/>
    <property type="match status" value="1"/>
</dbReference>
<organism evidence="7 8">
    <name type="scientific">Massilia haematophila</name>
    <dbReference type="NCBI Taxonomy" id="457923"/>
    <lineage>
        <taxon>Bacteria</taxon>
        <taxon>Pseudomonadati</taxon>
        <taxon>Pseudomonadota</taxon>
        <taxon>Betaproteobacteria</taxon>
        <taxon>Burkholderiales</taxon>
        <taxon>Oxalobacteraceae</taxon>
        <taxon>Telluria group</taxon>
        <taxon>Massilia</taxon>
    </lineage>
</organism>
<evidence type="ECO:0000313" key="8">
    <source>
        <dbReference type="Proteomes" id="UP001595665"/>
    </source>
</evidence>
<feature type="domain" description="Response regulatory" evidence="6">
    <location>
        <begin position="6"/>
        <end position="120"/>
    </location>
</feature>
<dbReference type="InterPro" id="IPR000792">
    <property type="entry name" value="Tscrpt_reg_LuxR_C"/>
</dbReference>
<dbReference type="SUPFAM" id="SSF46894">
    <property type="entry name" value="C-terminal effector domain of the bipartite response regulators"/>
    <property type="match status" value="1"/>
</dbReference>
<dbReference type="Gene3D" id="1.10.10.10">
    <property type="entry name" value="Winged helix-like DNA-binding domain superfamily/Winged helix DNA-binding domain"/>
    <property type="match status" value="1"/>
</dbReference>
<dbReference type="Pfam" id="PF00072">
    <property type="entry name" value="Response_reg"/>
    <property type="match status" value="1"/>
</dbReference>
<dbReference type="InterPro" id="IPR016032">
    <property type="entry name" value="Sig_transdc_resp-reg_C-effctor"/>
</dbReference>
<dbReference type="SMART" id="SM00448">
    <property type="entry name" value="REC"/>
    <property type="match status" value="1"/>
</dbReference>
<dbReference type="Pfam" id="PF00196">
    <property type="entry name" value="GerE"/>
    <property type="match status" value="1"/>
</dbReference>
<feature type="modified residue" description="4-aspartylphosphate" evidence="4">
    <location>
        <position position="55"/>
    </location>
</feature>
<dbReference type="PANTHER" id="PTHR44688">
    <property type="entry name" value="DNA-BINDING TRANSCRIPTIONAL ACTIVATOR DEVR_DOSR"/>
    <property type="match status" value="1"/>
</dbReference>
<accession>A0ABV7PH54</accession>
<dbReference type="InterPro" id="IPR011006">
    <property type="entry name" value="CheY-like_superfamily"/>
</dbReference>
<evidence type="ECO:0000313" key="7">
    <source>
        <dbReference type="EMBL" id="MFC3457776.1"/>
    </source>
</evidence>
<evidence type="ECO:0000259" key="6">
    <source>
        <dbReference type="PROSITE" id="PS50110"/>
    </source>
</evidence>
<dbReference type="InterPro" id="IPR036388">
    <property type="entry name" value="WH-like_DNA-bd_sf"/>
</dbReference>
<sequence>MSEQAVVYLIDDEPCLLRALQRLVQGDGHVALAFHSAEDFLRVHDPSRPGCVVSDLCLPGLDGLSLQQALFAHGGARAVILMTAYGDIATGVHAIKAGAVDFLVKPFDDNAFLAAVRSAIAKDRHDRAVLRELQSVRGRLASLTPREHEVLEHVVTGRLNKQIAADLGITEKTIKVHRARAMEKMGVRTLAELVRKTLEVELGTVIDGKRADRFEGQVL</sequence>
<dbReference type="CDD" id="cd06170">
    <property type="entry name" value="LuxR_C_like"/>
    <property type="match status" value="1"/>
</dbReference>
<keyword evidence="3" id="KW-0804">Transcription</keyword>
<evidence type="ECO:0000256" key="1">
    <source>
        <dbReference type="ARBA" id="ARBA00023015"/>
    </source>
</evidence>
<dbReference type="PANTHER" id="PTHR44688:SF16">
    <property type="entry name" value="DNA-BINDING TRANSCRIPTIONAL ACTIVATOR DEVR_DOSR"/>
    <property type="match status" value="1"/>
</dbReference>
<comment type="caution">
    <text evidence="7">The sequence shown here is derived from an EMBL/GenBank/DDBJ whole genome shotgun (WGS) entry which is preliminary data.</text>
</comment>
<proteinExistence type="predicted"/>
<dbReference type="PRINTS" id="PR00038">
    <property type="entry name" value="HTHLUXR"/>
</dbReference>
<feature type="domain" description="HTH luxR-type" evidence="5">
    <location>
        <begin position="136"/>
        <end position="201"/>
    </location>
</feature>
<dbReference type="PROSITE" id="PS50043">
    <property type="entry name" value="HTH_LUXR_2"/>
    <property type="match status" value="1"/>
</dbReference>
<keyword evidence="2" id="KW-0238">DNA-binding</keyword>
<evidence type="ECO:0000259" key="5">
    <source>
        <dbReference type="PROSITE" id="PS50043"/>
    </source>
</evidence>